<dbReference type="CDD" id="cd18808">
    <property type="entry name" value="SF1_C_Upf1"/>
    <property type="match status" value="1"/>
</dbReference>
<dbReference type="eggNOG" id="COG0515">
    <property type="taxonomic scope" value="Bacteria"/>
</dbReference>
<dbReference type="Gene3D" id="3.40.50.300">
    <property type="entry name" value="P-loop containing nucleotide triphosphate hydrolases"/>
    <property type="match status" value="2"/>
</dbReference>
<name>V4NY91_9CAUL</name>
<dbReference type="GO" id="GO:0004672">
    <property type="term" value="F:protein kinase activity"/>
    <property type="evidence" value="ECO:0007669"/>
    <property type="project" value="InterPro"/>
</dbReference>
<dbReference type="GO" id="GO:0005524">
    <property type="term" value="F:ATP binding"/>
    <property type="evidence" value="ECO:0007669"/>
    <property type="project" value="InterPro"/>
</dbReference>
<sequence>MAELQVGNYRLTRKIIPGDPKRGIPDLWRAEDLGDIYFAKVWPKGTDNSSAIQALWNREVRSLMRLQGYPGASELFVKLRDLDSDDKNYFAILDGGRRQILGEYLKNRSKHQWLLNLAEVGRRRPLWEGILRVAQALIILHREGTLHRSVSPQAIFASPDGQGDFRLSGFEWALRISGSDSGAAAVGRNMPFQAPELDRPDGEFSIATDWYDFGLTAAEIFGLPIRNLKKRSALEGAINNMTNLREREREFIHRLLEEVQEKRLVDADEIEFQLRGIIRDLGSVTVATTRDLVLAVRLNSDLEISKTIELVSEGKAPTNDPVKQRDWIKYDLRGDPRVVARNGATPFYVIKGEKLEYRVRKWSEGGLETWDVAHCDMIERMPRVNPEDQIYSLGGRKIDVQLKPHVSKNLRTVRDRAVQWDRVFPFRVRGNILPTDLRNVHDFFRVTQSLDTLLTVAQICAVEIISVEKDTNDTTIIVTPAHEPDRADLARLMGLESPAEQMVDWFKLGAEPVAADDEEDPKKDKYTLLERRTISGDPSPVTWKFVRAQTHPSGPRYHFRTQGAATVPEKKAYLARNHSGTIAQIRRRHKAIEDLRLFEGVLRMILSPEEVSRTNSDLLPAAMLHIPLDPSKAHALEKLWRTQPSFAVQGPPGTGKTTLIKAFVERLLTADPSAQILITAHSHHTVDDVRKKISELFLDRDGHETPITLRLGGPGDDVDSPDTVTSRLLAQLNQSEMAKKAPDHLRTRLSAAVDRDFSRNKDAETELGAMQVLVQDAANLTFATLNSTGLADLAERGRRFDWSIIEEAGKAHGFDMATALQESHRLLLIGDHFQLPPFNVKRFSDLLGDPARVRNAIQKGAQFAGGLVDQTVVADDDTLPDFVDRCQTWAGLIKIFEVIFTRSRQTLGDAGPAAVLTDQHRMHPDIADLVGRVFYPEGSDGTILQSPKETHERFEKPTPFQIKPGSWLPSQRIVWCDVEWVQKEMYADGEVDGLFVSKPEVELIVKVLEEIQPLPNTPCNIQILSPYNGQLEAIKAGIEKAYGSGQLLHMFKEPFDLKVAKRIGATVDEFQGSEADVVIVSLVRNNALIPWKSVGFLKEKNRMNVLLSRAKQKLIIVGSWDFFNSRCNKHTSEYDEHAYIGQMMKVMKASETAGVLSKVRFK</sequence>
<dbReference type="eggNOG" id="COG1112">
    <property type="taxonomic scope" value="Bacteria"/>
</dbReference>
<dbReference type="AlphaFoldDB" id="V4NY91"/>
<evidence type="ECO:0000313" key="2">
    <source>
        <dbReference type="EMBL" id="ESQ86732.1"/>
    </source>
</evidence>
<dbReference type="SMART" id="SM00382">
    <property type="entry name" value="AAA"/>
    <property type="match status" value="1"/>
</dbReference>
<organism evidence="2 3">
    <name type="scientific">Asticcacaulis benevestitus DSM 16100 = ATCC BAA-896</name>
    <dbReference type="NCBI Taxonomy" id="1121022"/>
    <lineage>
        <taxon>Bacteria</taxon>
        <taxon>Pseudomonadati</taxon>
        <taxon>Pseudomonadota</taxon>
        <taxon>Alphaproteobacteria</taxon>
        <taxon>Caulobacterales</taxon>
        <taxon>Caulobacteraceae</taxon>
        <taxon>Asticcacaulis</taxon>
    </lineage>
</organism>
<dbReference type="Pfam" id="PF13087">
    <property type="entry name" value="AAA_12"/>
    <property type="match status" value="1"/>
</dbReference>
<dbReference type="RefSeq" id="WP_018083989.1">
    <property type="nucleotide sequence ID" value="NZ_AQWM01000054.1"/>
</dbReference>
<feature type="domain" description="Protein kinase" evidence="1">
    <location>
        <begin position="1"/>
        <end position="278"/>
    </location>
</feature>
<dbReference type="PATRIC" id="fig|1121022.4.peg.3684"/>
<keyword evidence="3" id="KW-1185">Reference proteome</keyword>
<dbReference type="Proteomes" id="UP000017837">
    <property type="component" value="Unassembled WGS sequence"/>
</dbReference>
<dbReference type="InterPro" id="IPR045055">
    <property type="entry name" value="DNA2/NAM7-like"/>
</dbReference>
<dbReference type="InterPro" id="IPR003593">
    <property type="entry name" value="AAA+_ATPase"/>
</dbReference>
<protein>
    <recommendedName>
        <fullName evidence="1">Protein kinase domain-containing protein</fullName>
    </recommendedName>
</protein>
<dbReference type="InterPro" id="IPR041679">
    <property type="entry name" value="DNA2/NAM7-like_C"/>
</dbReference>
<dbReference type="InterPro" id="IPR011009">
    <property type="entry name" value="Kinase-like_dom_sf"/>
</dbReference>
<dbReference type="PANTHER" id="PTHR10887:SF495">
    <property type="entry name" value="HELICASE SENATAXIN ISOFORM X1-RELATED"/>
    <property type="match status" value="1"/>
</dbReference>
<dbReference type="InterPro" id="IPR027417">
    <property type="entry name" value="P-loop_NTPase"/>
</dbReference>
<comment type="caution">
    <text evidence="2">The sequence shown here is derived from an EMBL/GenBank/DDBJ whole genome shotgun (WGS) entry which is preliminary data.</text>
</comment>
<dbReference type="PROSITE" id="PS50011">
    <property type="entry name" value="PROTEIN_KINASE_DOM"/>
    <property type="match status" value="1"/>
</dbReference>
<dbReference type="GO" id="GO:0004386">
    <property type="term" value="F:helicase activity"/>
    <property type="evidence" value="ECO:0007669"/>
    <property type="project" value="InterPro"/>
</dbReference>
<dbReference type="PANTHER" id="PTHR10887">
    <property type="entry name" value="DNA2/NAM7 HELICASE FAMILY"/>
    <property type="match status" value="1"/>
</dbReference>
<accession>V4NY91</accession>
<dbReference type="Gene3D" id="1.10.510.10">
    <property type="entry name" value="Transferase(Phosphotransferase) domain 1"/>
    <property type="match status" value="1"/>
</dbReference>
<reference evidence="2 3" key="1">
    <citation type="journal article" date="2014" name="Nature">
        <title>Sequential evolution of bacterial morphology by co-option of a developmental regulator.</title>
        <authorList>
            <person name="Jiang C."/>
            <person name="Brown P.J."/>
            <person name="Ducret A."/>
            <person name="Brun Y.V."/>
        </authorList>
    </citation>
    <scope>NUCLEOTIDE SEQUENCE [LARGE SCALE GENOMIC DNA]</scope>
    <source>
        <strain evidence="2 3">DSM 16100</strain>
    </source>
</reference>
<dbReference type="SUPFAM" id="SSF56112">
    <property type="entry name" value="Protein kinase-like (PK-like)"/>
    <property type="match status" value="1"/>
</dbReference>
<dbReference type="STRING" id="1121022.GCA_000376105_04306"/>
<dbReference type="InterPro" id="IPR047187">
    <property type="entry name" value="SF1_C_Upf1"/>
</dbReference>
<gene>
    <name evidence="2" type="ORF">ABENE_18030</name>
</gene>
<dbReference type="SUPFAM" id="SSF52540">
    <property type="entry name" value="P-loop containing nucleoside triphosphate hydrolases"/>
    <property type="match status" value="1"/>
</dbReference>
<evidence type="ECO:0000259" key="1">
    <source>
        <dbReference type="PROSITE" id="PS50011"/>
    </source>
</evidence>
<dbReference type="Pfam" id="PF13086">
    <property type="entry name" value="AAA_11"/>
    <property type="match status" value="1"/>
</dbReference>
<proteinExistence type="predicted"/>
<evidence type="ECO:0000313" key="3">
    <source>
        <dbReference type="Proteomes" id="UP000017837"/>
    </source>
</evidence>
<dbReference type="EMBL" id="AWGB01000050">
    <property type="protein sequence ID" value="ESQ86732.1"/>
    <property type="molecule type" value="Genomic_DNA"/>
</dbReference>
<dbReference type="InterPro" id="IPR041677">
    <property type="entry name" value="DNA2/NAM7_AAA_11"/>
</dbReference>
<dbReference type="InterPro" id="IPR000719">
    <property type="entry name" value="Prot_kinase_dom"/>
</dbReference>